<dbReference type="EMBL" id="JACJSK010000016">
    <property type="protein sequence ID" value="MBD2544796.1"/>
    <property type="molecule type" value="Genomic_DNA"/>
</dbReference>
<sequence>MTIDCPEWVTSLVENPYSSSMKSFAKQEFSGARTQRRSLMPLSGLPLTVAQLVQAPEWIIGIHLVNIVNKLSTNLDFTKA</sequence>
<evidence type="ECO:0000313" key="2">
    <source>
        <dbReference type="Proteomes" id="UP000641954"/>
    </source>
</evidence>
<proteinExistence type="predicted"/>
<gene>
    <name evidence="1" type="ORF">H6G72_13305</name>
</gene>
<organism evidence="1 2">
    <name type="scientific">Planktothricoides raciborskii FACHB-1370</name>
    <dbReference type="NCBI Taxonomy" id="2949576"/>
    <lineage>
        <taxon>Bacteria</taxon>
        <taxon>Bacillati</taxon>
        <taxon>Cyanobacteriota</taxon>
        <taxon>Cyanophyceae</taxon>
        <taxon>Oscillatoriophycideae</taxon>
        <taxon>Oscillatoriales</taxon>
        <taxon>Oscillatoriaceae</taxon>
        <taxon>Planktothricoides</taxon>
    </lineage>
</organism>
<comment type="caution">
    <text evidence="1">The sequence shown here is derived from an EMBL/GenBank/DDBJ whole genome shotgun (WGS) entry which is preliminary data.</text>
</comment>
<keyword evidence="2" id="KW-1185">Reference proteome</keyword>
<dbReference type="Proteomes" id="UP000641954">
    <property type="component" value="Unassembled WGS sequence"/>
</dbReference>
<accession>A0ABR8EDB6</accession>
<protein>
    <submittedName>
        <fullName evidence="1">Uncharacterized protein</fullName>
    </submittedName>
</protein>
<dbReference type="RefSeq" id="WP_156331913.1">
    <property type="nucleotide sequence ID" value="NZ_JACJSK010000016.1"/>
</dbReference>
<evidence type="ECO:0000313" key="1">
    <source>
        <dbReference type="EMBL" id="MBD2544796.1"/>
    </source>
</evidence>
<reference evidence="1 2" key="1">
    <citation type="journal article" date="2020" name="ISME J.">
        <title>Comparative genomics reveals insights into cyanobacterial evolution and habitat adaptation.</title>
        <authorList>
            <person name="Chen M.Y."/>
            <person name="Teng W.K."/>
            <person name="Zhao L."/>
            <person name="Hu C.X."/>
            <person name="Zhou Y.K."/>
            <person name="Han B.P."/>
            <person name="Song L.R."/>
            <person name="Shu W.S."/>
        </authorList>
    </citation>
    <scope>NUCLEOTIDE SEQUENCE [LARGE SCALE GENOMIC DNA]</scope>
    <source>
        <strain evidence="1 2">FACHB-1370</strain>
    </source>
</reference>
<name>A0ABR8EDB6_9CYAN</name>